<dbReference type="EC" id="3.1.1.17" evidence="5"/>
<feature type="binding site" evidence="3">
    <location>
        <position position="221"/>
    </location>
    <ligand>
        <name>a divalent metal cation</name>
        <dbReference type="ChEBI" id="CHEBI:60240"/>
    </ligand>
</feature>
<comment type="cofactor">
    <cofactor evidence="3">
        <name>Zn(2+)</name>
        <dbReference type="ChEBI" id="CHEBI:29105"/>
    </cofactor>
    <text evidence="3">Binds 1 divalent metal cation per subunit.</text>
</comment>
<feature type="binding site" evidence="3">
    <location>
        <position position="77"/>
    </location>
    <ligand>
        <name>a divalent metal cation</name>
        <dbReference type="ChEBI" id="CHEBI:60240"/>
    </ligand>
</feature>
<dbReference type="GO" id="GO:0004341">
    <property type="term" value="F:gluconolactonase activity"/>
    <property type="evidence" value="ECO:0007669"/>
    <property type="project" value="UniProtKB-EC"/>
</dbReference>
<dbReference type="Gene3D" id="2.120.10.30">
    <property type="entry name" value="TolB, C-terminal domain"/>
    <property type="match status" value="1"/>
</dbReference>
<evidence type="ECO:0000313" key="5">
    <source>
        <dbReference type="EMBL" id="QDT54961.1"/>
    </source>
</evidence>
<reference evidence="5 6" key="1">
    <citation type="submission" date="2019-02" db="EMBL/GenBank/DDBJ databases">
        <title>Deep-cultivation of Planctomycetes and their phenomic and genomic characterization uncovers novel biology.</title>
        <authorList>
            <person name="Wiegand S."/>
            <person name="Jogler M."/>
            <person name="Boedeker C."/>
            <person name="Pinto D."/>
            <person name="Vollmers J."/>
            <person name="Rivas-Marin E."/>
            <person name="Kohn T."/>
            <person name="Peeters S.H."/>
            <person name="Heuer A."/>
            <person name="Rast P."/>
            <person name="Oberbeckmann S."/>
            <person name="Bunk B."/>
            <person name="Jeske O."/>
            <person name="Meyerdierks A."/>
            <person name="Storesund J.E."/>
            <person name="Kallscheuer N."/>
            <person name="Luecker S."/>
            <person name="Lage O.M."/>
            <person name="Pohl T."/>
            <person name="Merkel B.J."/>
            <person name="Hornburger P."/>
            <person name="Mueller R.-W."/>
            <person name="Bruemmer F."/>
            <person name="Labrenz M."/>
            <person name="Spormann A.M."/>
            <person name="Op den Camp H."/>
            <person name="Overmann J."/>
            <person name="Amann R."/>
            <person name="Jetten M.S.M."/>
            <person name="Mascher T."/>
            <person name="Medema M.H."/>
            <person name="Devos D.P."/>
            <person name="Kaster A.-K."/>
            <person name="Ovreas L."/>
            <person name="Rohde M."/>
            <person name="Galperin M.Y."/>
            <person name="Jogler C."/>
        </authorList>
    </citation>
    <scope>NUCLEOTIDE SEQUENCE [LARGE SCALE GENOMIC DNA]</scope>
    <source>
        <strain evidence="5 6">Pan44</strain>
    </source>
</reference>
<dbReference type="InterPro" id="IPR011042">
    <property type="entry name" value="6-blade_b-propeller_TolB-like"/>
</dbReference>
<gene>
    <name evidence="5" type="primary">gnl_2</name>
    <name evidence="5" type="ORF">Pan44_30020</name>
</gene>
<feature type="active site" description="Proton donor/acceptor" evidence="2">
    <location>
        <position position="291"/>
    </location>
</feature>
<dbReference type="EMBL" id="CP036271">
    <property type="protein sequence ID" value="QDT54961.1"/>
    <property type="molecule type" value="Genomic_DNA"/>
</dbReference>
<name>A0A517SFQ7_9PLAN</name>
<feature type="binding site" evidence="3">
    <location>
        <position position="188"/>
    </location>
    <ligand>
        <name>substrate</name>
    </ligand>
</feature>
<evidence type="ECO:0000259" key="4">
    <source>
        <dbReference type="Pfam" id="PF08450"/>
    </source>
</evidence>
<dbReference type="InterPro" id="IPR005511">
    <property type="entry name" value="SMP-30"/>
</dbReference>
<dbReference type="GO" id="GO:0046872">
    <property type="term" value="F:metal ion binding"/>
    <property type="evidence" value="ECO:0007669"/>
    <property type="project" value="UniProtKB-KW"/>
</dbReference>
<dbReference type="KEGG" id="ccos:Pan44_30020"/>
<sequence>MTEPATTSTSAQFARRTFLGALATSVAGTVIARDYGPGAEPVRYPDPDIVALDPRFEKYKIGNTPIERLHTGMLWAEGPAWNGVGKYLVWSDIPNNVQMRWLNDDGHVSVMRNPAGNSNGNTFDFQGRQISCEHGNRAVARYEHDGKRTVLADKFEGKPLNAPNDAVVHPDGSIWFTDPGYGSMMNYEGNKGTLHLKEAVYRIDPASGLISKVTDEPAKPNGICFSPDYKTLYVADSGADTKQTPVKSIWAFEVKDAKNLSAGRVFASMSFAPRTEKWPNGEKQEKHGIADGMRCDVDGNLWSSAGWVGDGFDGVHVFAPDGTRIGLIRLPEICGNVCFGGPKRNRLFMTASRSLYAVYVETQGAHIT</sequence>
<feature type="domain" description="SMP-30/Gluconolactonase/LRE-like region" evidence="4">
    <location>
        <begin position="75"/>
        <end position="352"/>
    </location>
</feature>
<dbReference type="Proteomes" id="UP000315700">
    <property type="component" value="Chromosome"/>
</dbReference>
<dbReference type="RefSeq" id="WP_145030770.1">
    <property type="nucleotide sequence ID" value="NZ_CP036271.1"/>
</dbReference>
<organism evidence="5 6">
    <name type="scientific">Caulifigura coniformis</name>
    <dbReference type="NCBI Taxonomy" id="2527983"/>
    <lineage>
        <taxon>Bacteria</taxon>
        <taxon>Pseudomonadati</taxon>
        <taxon>Planctomycetota</taxon>
        <taxon>Planctomycetia</taxon>
        <taxon>Planctomycetales</taxon>
        <taxon>Planctomycetaceae</taxon>
        <taxon>Caulifigura</taxon>
    </lineage>
</organism>
<dbReference type="Pfam" id="PF08450">
    <property type="entry name" value="SGL"/>
    <property type="match status" value="1"/>
</dbReference>
<dbReference type="PANTHER" id="PTHR47572">
    <property type="entry name" value="LIPOPROTEIN-RELATED"/>
    <property type="match status" value="1"/>
</dbReference>
<protein>
    <submittedName>
        <fullName evidence="5">Gluconolactonase</fullName>
        <ecNumber evidence="5">3.1.1.17</ecNumber>
    </submittedName>
</protein>
<dbReference type="AlphaFoldDB" id="A0A517SFQ7"/>
<dbReference type="InterPro" id="IPR051262">
    <property type="entry name" value="SMP-30/CGR1_Lactonase"/>
</dbReference>
<keyword evidence="3" id="KW-0479">Metal-binding</keyword>
<keyword evidence="1 5" id="KW-0378">Hydrolase</keyword>
<dbReference type="OrthoDB" id="272794at2"/>
<dbReference type="InterPro" id="IPR013658">
    <property type="entry name" value="SGL"/>
</dbReference>
<keyword evidence="6" id="KW-1185">Reference proteome</keyword>
<evidence type="ECO:0000256" key="1">
    <source>
        <dbReference type="ARBA" id="ARBA00022801"/>
    </source>
</evidence>
<feature type="binding site" evidence="3">
    <location>
        <position position="291"/>
    </location>
    <ligand>
        <name>a divalent metal cation</name>
        <dbReference type="ChEBI" id="CHEBI:60240"/>
    </ligand>
</feature>
<evidence type="ECO:0000256" key="3">
    <source>
        <dbReference type="PIRSR" id="PIRSR605511-2"/>
    </source>
</evidence>
<proteinExistence type="predicted"/>
<dbReference type="InParanoid" id="A0A517SFQ7"/>
<dbReference type="PRINTS" id="PR01790">
    <property type="entry name" value="SMP30FAMILY"/>
</dbReference>
<accession>A0A517SFQ7</accession>
<dbReference type="PANTHER" id="PTHR47572:SF4">
    <property type="entry name" value="LACTONASE DRP35"/>
    <property type="match status" value="1"/>
</dbReference>
<evidence type="ECO:0000313" key="6">
    <source>
        <dbReference type="Proteomes" id="UP000315700"/>
    </source>
</evidence>
<evidence type="ECO:0000256" key="2">
    <source>
        <dbReference type="PIRSR" id="PIRSR605511-1"/>
    </source>
</evidence>
<keyword evidence="3" id="KW-0862">Zinc</keyword>
<feature type="binding site" evidence="3">
    <location>
        <position position="164"/>
    </location>
    <ligand>
        <name>substrate</name>
    </ligand>
</feature>
<dbReference type="SUPFAM" id="SSF63829">
    <property type="entry name" value="Calcium-dependent phosphotriesterase"/>
    <property type="match status" value="1"/>
</dbReference>